<gene>
    <name evidence="1" type="ORF">DME_LOCUS10535</name>
</gene>
<dbReference type="EMBL" id="UYYG01001223">
    <property type="protein sequence ID" value="VDN60562.1"/>
    <property type="molecule type" value="Genomic_DNA"/>
</dbReference>
<organism evidence="2 4">
    <name type="scientific">Dracunculus medinensis</name>
    <name type="common">Guinea worm</name>
    <dbReference type="NCBI Taxonomy" id="318479"/>
    <lineage>
        <taxon>Eukaryota</taxon>
        <taxon>Metazoa</taxon>
        <taxon>Ecdysozoa</taxon>
        <taxon>Nematoda</taxon>
        <taxon>Chromadorea</taxon>
        <taxon>Rhabditida</taxon>
        <taxon>Spirurina</taxon>
        <taxon>Dracunculoidea</taxon>
        <taxon>Dracunculidae</taxon>
        <taxon>Dracunculus</taxon>
    </lineage>
</organism>
<evidence type="ECO:0000313" key="1">
    <source>
        <dbReference type="EMBL" id="VDN60562.1"/>
    </source>
</evidence>
<reference evidence="1 3" key="2">
    <citation type="submission" date="2018-11" db="EMBL/GenBank/DDBJ databases">
        <authorList>
            <consortium name="Pathogen Informatics"/>
        </authorList>
    </citation>
    <scope>NUCLEOTIDE SEQUENCE [LARGE SCALE GENOMIC DNA]</scope>
</reference>
<dbReference type="Proteomes" id="UP000274756">
    <property type="component" value="Unassembled WGS sequence"/>
</dbReference>
<proteinExistence type="predicted"/>
<protein>
    <submittedName>
        <fullName evidence="1 4">Uncharacterized protein</fullName>
    </submittedName>
</protein>
<name>A0A0N4UMB8_DRAME</name>
<dbReference type="AlphaFoldDB" id="A0A0N4UMB8"/>
<evidence type="ECO:0000313" key="4">
    <source>
        <dbReference type="WBParaSite" id="DME_0000898401-mRNA-1"/>
    </source>
</evidence>
<accession>A0A0N4UMB8</accession>
<dbReference type="Proteomes" id="UP000038040">
    <property type="component" value="Unplaced"/>
</dbReference>
<evidence type="ECO:0000313" key="3">
    <source>
        <dbReference type="Proteomes" id="UP000274756"/>
    </source>
</evidence>
<keyword evidence="3" id="KW-1185">Reference proteome</keyword>
<evidence type="ECO:0000313" key="2">
    <source>
        <dbReference type="Proteomes" id="UP000038040"/>
    </source>
</evidence>
<reference evidence="4" key="1">
    <citation type="submission" date="2017-02" db="UniProtKB">
        <authorList>
            <consortium name="WormBaseParasite"/>
        </authorList>
    </citation>
    <scope>IDENTIFICATION</scope>
</reference>
<dbReference type="WBParaSite" id="DME_0000898401-mRNA-1">
    <property type="protein sequence ID" value="DME_0000898401-mRNA-1"/>
    <property type="gene ID" value="DME_0000898401"/>
</dbReference>
<sequence length="233" mass="26024">MELIPDGYGKEIAEIFTIVYETNYSHKIDYDLVQIKFSAVVDFQILTGAMNLTTKSATVAFPKKISTEVCARLSMPVKESSCLKNIGTKADEKQIDGLTVSTDNSLPKTIVGKTARKTVVQKVLNSHSNTTDFPGLNFSRKRKRRSFDKSIRKSPRLIVSKENLGKIKMKDQKIDINSELIKEQKLKKILKHNVSEESSTAVETVASITEKSFGEDDISNISGSNNIFFINLI</sequence>